<evidence type="ECO:0000313" key="2">
    <source>
        <dbReference type="Proteomes" id="UP000224567"/>
    </source>
</evidence>
<sequence length="67" mass="7251">MVFVCAFSGKEYSDAQGEGILSELNLQIENIVCSLDKEPQGAVSAVATILREKGQNVDLVLENKPLK</sequence>
<reference evidence="2" key="2">
    <citation type="journal article" date="2017" name="J. Anim. Genet.">
        <title>Multiple reference genome sequences of hot pepper reveal the massive evolution of plant disease resistance genes by retroduplication.</title>
        <authorList>
            <person name="Kim S."/>
            <person name="Park J."/>
            <person name="Yeom S.-I."/>
            <person name="Kim Y.-M."/>
            <person name="Seo E."/>
            <person name="Kim K.-T."/>
            <person name="Kim M.-S."/>
            <person name="Lee J.M."/>
            <person name="Cheong K."/>
            <person name="Shin H.-S."/>
            <person name="Kim S.-B."/>
            <person name="Han K."/>
            <person name="Lee J."/>
            <person name="Park M."/>
            <person name="Lee H.-A."/>
            <person name="Lee H.-Y."/>
            <person name="Lee Y."/>
            <person name="Oh S."/>
            <person name="Lee J.H."/>
            <person name="Choi E."/>
            <person name="Choi E."/>
            <person name="Lee S.E."/>
            <person name="Jeon J."/>
            <person name="Kim H."/>
            <person name="Choi G."/>
            <person name="Song H."/>
            <person name="Lee J."/>
            <person name="Lee S.-C."/>
            <person name="Kwon J.-K."/>
            <person name="Lee H.-Y."/>
            <person name="Koo N."/>
            <person name="Hong Y."/>
            <person name="Kim R.W."/>
            <person name="Kang W.-H."/>
            <person name="Huh J.H."/>
            <person name="Kang B.-C."/>
            <person name="Yang T.-J."/>
            <person name="Lee Y.-H."/>
            <person name="Bennetzen J.L."/>
            <person name="Choi D."/>
        </authorList>
    </citation>
    <scope>NUCLEOTIDE SEQUENCE [LARGE SCALE GENOMIC DNA]</scope>
    <source>
        <strain evidence="2">cv. PBC81</strain>
    </source>
</reference>
<gene>
    <name evidence="1" type="ORF">CQW23_10275</name>
</gene>
<protein>
    <submittedName>
        <fullName evidence="1">Uncharacterized protein</fullName>
    </submittedName>
</protein>
<dbReference type="STRING" id="33114.A0A2G2WZ57"/>
<dbReference type="OrthoDB" id="1906957at2759"/>
<reference evidence="1 2" key="1">
    <citation type="journal article" date="2017" name="Genome Biol.">
        <title>New reference genome sequences of hot pepper reveal the massive evolution of plant disease-resistance genes by retroduplication.</title>
        <authorList>
            <person name="Kim S."/>
            <person name="Park J."/>
            <person name="Yeom S.I."/>
            <person name="Kim Y.M."/>
            <person name="Seo E."/>
            <person name="Kim K.T."/>
            <person name="Kim M.S."/>
            <person name="Lee J.M."/>
            <person name="Cheong K."/>
            <person name="Shin H.S."/>
            <person name="Kim S.B."/>
            <person name="Han K."/>
            <person name="Lee J."/>
            <person name="Park M."/>
            <person name="Lee H.A."/>
            <person name="Lee H.Y."/>
            <person name="Lee Y."/>
            <person name="Oh S."/>
            <person name="Lee J.H."/>
            <person name="Choi E."/>
            <person name="Choi E."/>
            <person name="Lee S.E."/>
            <person name="Jeon J."/>
            <person name="Kim H."/>
            <person name="Choi G."/>
            <person name="Song H."/>
            <person name="Lee J."/>
            <person name="Lee S.C."/>
            <person name="Kwon J.K."/>
            <person name="Lee H.Y."/>
            <person name="Koo N."/>
            <person name="Hong Y."/>
            <person name="Kim R.W."/>
            <person name="Kang W.H."/>
            <person name="Huh J.H."/>
            <person name="Kang B.C."/>
            <person name="Yang T.J."/>
            <person name="Lee Y.H."/>
            <person name="Bennetzen J.L."/>
            <person name="Choi D."/>
        </authorList>
    </citation>
    <scope>NUCLEOTIDE SEQUENCE [LARGE SCALE GENOMIC DNA]</scope>
    <source>
        <strain evidence="2">cv. PBC81</strain>
    </source>
</reference>
<accession>A0A2G2WZ57</accession>
<dbReference type="EMBL" id="MLFT02000004">
    <property type="protein sequence ID" value="PHT50528.1"/>
    <property type="molecule type" value="Genomic_DNA"/>
</dbReference>
<name>A0A2G2WZ57_CAPBA</name>
<comment type="caution">
    <text evidence="1">The sequence shown here is derived from an EMBL/GenBank/DDBJ whole genome shotgun (WGS) entry which is preliminary data.</text>
</comment>
<evidence type="ECO:0000313" key="1">
    <source>
        <dbReference type="EMBL" id="PHT50528.1"/>
    </source>
</evidence>
<proteinExistence type="predicted"/>
<dbReference type="AlphaFoldDB" id="A0A2G2WZ57"/>
<dbReference type="Proteomes" id="UP000224567">
    <property type="component" value="Unassembled WGS sequence"/>
</dbReference>
<organism evidence="1 2">
    <name type="scientific">Capsicum baccatum</name>
    <name type="common">Peruvian pepper</name>
    <dbReference type="NCBI Taxonomy" id="33114"/>
    <lineage>
        <taxon>Eukaryota</taxon>
        <taxon>Viridiplantae</taxon>
        <taxon>Streptophyta</taxon>
        <taxon>Embryophyta</taxon>
        <taxon>Tracheophyta</taxon>
        <taxon>Spermatophyta</taxon>
        <taxon>Magnoliopsida</taxon>
        <taxon>eudicotyledons</taxon>
        <taxon>Gunneridae</taxon>
        <taxon>Pentapetalae</taxon>
        <taxon>asterids</taxon>
        <taxon>lamiids</taxon>
        <taxon>Solanales</taxon>
        <taxon>Solanaceae</taxon>
        <taxon>Solanoideae</taxon>
        <taxon>Capsiceae</taxon>
        <taxon>Capsicum</taxon>
    </lineage>
</organism>
<keyword evidence="2" id="KW-1185">Reference proteome</keyword>